<name>A0A0J7JW68_LASNI</name>
<evidence type="ECO:0000256" key="1">
    <source>
        <dbReference type="SAM" id="SignalP"/>
    </source>
</evidence>
<dbReference type="Proteomes" id="UP000036403">
    <property type="component" value="Unassembled WGS sequence"/>
</dbReference>
<organism evidence="2 3">
    <name type="scientific">Lasius niger</name>
    <name type="common">Black garden ant</name>
    <dbReference type="NCBI Taxonomy" id="67767"/>
    <lineage>
        <taxon>Eukaryota</taxon>
        <taxon>Metazoa</taxon>
        <taxon>Ecdysozoa</taxon>
        <taxon>Arthropoda</taxon>
        <taxon>Hexapoda</taxon>
        <taxon>Insecta</taxon>
        <taxon>Pterygota</taxon>
        <taxon>Neoptera</taxon>
        <taxon>Endopterygota</taxon>
        <taxon>Hymenoptera</taxon>
        <taxon>Apocrita</taxon>
        <taxon>Aculeata</taxon>
        <taxon>Formicoidea</taxon>
        <taxon>Formicidae</taxon>
        <taxon>Formicinae</taxon>
        <taxon>Lasius</taxon>
        <taxon>Lasius</taxon>
    </lineage>
</organism>
<accession>A0A0J7JW68</accession>
<sequence length="83" mass="8389">MIFLGFRMVILMVSLAILAGSVLGIEARKVGTGTGTGTGTGVGTGVMIVDAGTGASKNTEGTARFFKRTPLALGLSIRSVAMK</sequence>
<dbReference type="EMBL" id="LBMM01025938">
    <property type="protein sequence ID" value="KMQ82372.1"/>
    <property type="molecule type" value="Genomic_DNA"/>
</dbReference>
<evidence type="ECO:0000313" key="3">
    <source>
        <dbReference type="Proteomes" id="UP000036403"/>
    </source>
</evidence>
<protein>
    <submittedName>
        <fullName evidence="2">Uncharacterized protein</fullName>
    </submittedName>
</protein>
<dbReference type="AlphaFoldDB" id="A0A0J7JW68"/>
<reference evidence="2 3" key="1">
    <citation type="submission" date="2015-04" db="EMBL/GenBank/DDBJ databases">
        <title>Lasius niger genome sequencing.</title>
        <authorList>
            <person name="Konorov E.A."/>
            <person name="Nikitin M.A."/>
            <person name="Kirill M.V."/>
            <person name="Chang P."/>
        </authorList>
    </citation>
    <scope>NUCLEOTIDE SEQUENCE [LARGE SCALE GENOMIC DNA]</scope>
    <source>
        <tissue evidence="2">Whole</tissue>
    </source>
</reference>
<dbReference type="PaxDb" id="67767-A0A0J7JW68"/>
<feature type="signal peptide" evidence="1">
    <location>
        <begin position="1"/>
        <end position="24"/>
    </location>
</feature>
<comment type="caution">
    <text evidence="2">The sequence shown here is derived from an EMBL/GenBank/DDBJ whole genome shotgun (WGS) entry which is preliminary data.</text>
</comment>
<gene>
    <name evidence="2" type="ORF">RF55_23201</name>
</gene>
<proteinExistence type="predicted"/>
<keyword evidence="1" id="KW-0732">Signal</keyword>
<keyword evidence="3" id="KW-1185">Reference proteome</keyword>
<evidence type="ECO:0000313" key="2">
    <source>
        <dbReference type="EMBL" id="KMQ82372.1"/>
    </source>
</evidence>
<feature type="chain" id="PRO_5005289811" evidence="1">
    <location>
        <begin position="25"/>
        <end position="83"/>
    </location>
</feature>